<keyword evidence="7" id="KW-1185">Reference proteome</keyword>
<dbReference type="EMBL" id="FPBO01000004">
    <property type="protein sequence ID" value="SFU54703.1"/>
    <property type="molecule type" value="Genomic_DNA"/>
</dbReference>
<name>A0A1I7H1Y8_9BURK</name>
<dbReference type="STRING" id="1035707.SAMN05216552_1004271"/>
<protein>
    <recommendedName>
        <fullName evidence="1">diguanylate cyclase</fullName>
        <ecNumber evidence="1">2.7.7.65</ecNumber>
    </recommendedName>
</protein>
<evidence type="ECO:0000313" key="7">
    <source>
        <dbReference type="Proteomes" id="UP000199391"/>
    </source>
</evidence>
<dbReference type="EC" id="2.7.7.65" evidence="1"/>
<dbReference type="SUPFAM" id="SSF55073">
    <property type="entry name" value="Nucleotide cyclase"/>
    <property type="match status" value="1"/>
</dbReference>
<dbReference type="InterPro" id="IPR050469">
    <property type="entry name" value="Diguanylate_Cyclase"/>
</dbReference>
<sequence>MPGIDGIDLCRAIRTNRKDSYTYLIMLTSRSETEFAVEAMNAGADDFIGKPFHPGELEARVRAGKRICELEQLLRQKAIYDALTGIYNRGAIIDILDKAVARQQRDHGGLTLAFADLDHFKQVNDVHGHTAGDIVLREVARRMGQVLRPYDSLGRYGGEELMVVLPGCEANSALEIAERIRKNVCAEPIATDFGAIHASVSIGLAVLSEGMRSTYGDLIQLADRALYVAKNEGRNRVFLAA</sequence>
<organism evidence="6 7">
    <name type="scientific">Pseudoduganella namucuonensis</name>
    <dbReference type="NCBI Taxonomy" id="1035707"/>
    <lineage>
        <taxon>Bacteria</taxon>
        <taxon>Pseudomonadati</taxon>
        <taxon>Pseudomonadota</taxon>
        <taxon>Betaproteobacteria</taxon>
        <taxon>Burkholderiales</taxon>
        <taxon>Oxalobacteraceae</taxon>
        <taxon>Telluria group</taxon>
        <taxon>Pseudoduganella</taxon>
    </lineage>
</organism>
<feature type="domain" description="GGDEF" evidence="5">
    <location>
        <begin position="108"/>
        <end position="241"/>
    </location>
</feature>
<dbReference type="InterPro" id="IPR029787">
    <property type="entry name" value="Nucleotide_cyclase"/>
</dbReference>
<comment type="catalytic activity">
    <reaction evidence="2">
        <text>2 GTP = 3',3'-c-di-GMP + 2 diphosphate</text>
        <dbReference type="Rhea" id="RHEA:24898"/>
        <dbReference type="ChEBI" id="CHEBI:33019"/>
        <dbReference type="ChEBI" id="CHEBI:37565"/>
        <dbReference type="ChEBI" id="CHEBI:58805"/>
        <dbReference type="EC" id="2.7.7.65"/>
    </reaction>
</comment>
<evidence type="ECO:0000256" key="3">
    <source>
        <dbReference type="PROSITE-ProRule" id="PRU00169"/>
    </source>
</evidence>
<dbReference type="GO" id="GO:0043709">
    <property type="term" value="P:cell adhesion involved in single-species biofilm formation"/>
    <property type="evidence" value="ECO:0007669"/>
    <property type="project" value="TreeGrafter"/>
</dbReference>
<dbReference type="GO" id="GO:0000160">
    <property type="term" value="P:phosphorelay signal transduction system"/>
    <property type="evidence" value="ECO:0007669"/>
    <property type="project" value="InterPro"/>
</dbReference>
<dbReference type="InterPro" id="IPR001789">
    <property type="entry name" value="Sig_transdc_resp-reg_receiver"/>
</dbReference>
<dbReference type="Gene3D" id="3.40.50.2300">
    <property type="match status" value="1"/>
</dbReference>
<evidence type="ECO:0000313" key="6">
    <source>
        <dbReference type="EMBL" id="SFU54703.1"/>
    </source>
</evidence>
<dbReference type="NCBIfam" id="TIGR00254">
    <property type="entry name" value="GGDEF"/>
    <property type="match status" value="1"/>
</dbReference>
<dbReference type="Pfam" id="PF00990">
    <property type="entry name" value="GGDEF"/>
    <property type="match status" value="1"/>
</dbReference>
<reference evidence="7" key="1">
    <citation type="submission" date="2016-10" db="EMBL/GenBank/DDBJ databases">
        <authorList>
            <person name="Varghese N."/>
            <person name="Submissions S."/>
        </authorList>
    </citation>
    <scope>NUCLEOTIDE SEQUENCE [LARGE SCALE GENOMIC DNA]</scope>
    <source>
        <strain evidence="7">CGMCC 1.11014</strain>
    </source>
</reference>
<dbReference type="GO" id="GO:0052621">
    <property type="term" value="F:diguanylate cyclase activity"/>
    <property type="evidence" value="ECO:0007669"/>
    <property type="project" value="UniProtKB-EC"/>
</dbReference>
<dbReference type="InterPro" id="IPR000160">
    <property type="entry name" value="GGDEF_dom"/>
</dbReference>
<dbReference type="PANTHER" id="PTHR45138">
    <property type="entry name" value="REGULATORY COMPONENTS OF SENSORY TRANSDUCTION SYSTEM"/>
    <property type="match status" value="1"/>
</dbReference>
<gene>
    <name evidence="6" type="ORF">SAMN05216552_1004271</name>
</gene>
<dbReference type="GO" id="GO:1902201">
    <property type="term" value="P:negative regulation of bacterial-type flagellum-dependent cell motility"/>
    <property type="evidence" value="ECO:0007669"/>
    <property type="project" value="TreeGrafter"/>
</dbReference>
<dbReference type="Gene3D" id="3.30.70.270">
    <property type="match status" value="1"/>
</dbReference>
<evidence type="ECO:0000256" key="1">
    <source>
        <dbReference type="ARBA" id="ARBA00012528"/>
    </source>
</evidence>
<evidence type="ECO:0000259" key="5">
    <source>
        <dbReference type="PROSITE" id="PS50887"/>
    </source>
</evidence>
<dbReference type="AlphaFoldDB" id="A0A1I7H1Y8"/>
<dbReference type="InterPro" id="IPR011006">
    <property type="entry name" value="CheY-like_superfamily"/>
</dbReference>
<accession>A0A1I7H1Y8</accession>
<dbReference type="PANTHER" id="PTHR45138:SF9">
    <property type="entry name" value="DIGUANYLATE CYCLASE DGCM-RELATED"/>
    <property type="match status" value="1"/>
</dbReference>
<dbReference type="Proteomes" id="UP000199391">
    <property type="component" value="Unassembled WGS sequence"/>
</dbReference>
<comment type="caution">
    <text evidence="3">Lacks conserved residue(s) required for the propagation of feature annotation.</text>
</comment>
<dbReference type="InterPro" id="IPR043128">
    <property type="entry name" value="Rev_trsase/Diguanyl_cyclase"/>
</dbReference>
<dbReference type="PROSITE" id="PS50110">
    <property type="entry name" value="RESPONSE_REGULATORY"/>
    <property type="match status" value="1"/>
</dbReference>
<evidence type="ECO:0000256" key="2">
    <source>
        <dbReference type="ARBA" id="ARBA00034247"/>
    </source>
</evidence>
<dbReference type="SUPFAM" id="SSF52172">
    <property type="entry name" value="CheY-like"/>
    <property type="match status" value="1"/>
</dbReference>
<dbReference type="SMART" id="SM00267">
    <property type="entry name" value="GGDEF"/>
    <property type="match status" value="1"/>
</dbReference>
<evidence type="ECO:0000259" key="4">
    <source>
        <dbReference type="PROSITE" id="PS50110"/>
    </source>
</evidence>
<dbReference type="FunFam" id="3.30.70.270:FF:000001">
    <property type="entry name" value="Diguanylate cyclase domain protein"/>
    <property type="match status" value="1"/>
</dbReference>
<dbReference type="Pfam" id="PF00072">
    <property type="entry name" value="Response_reg"/>
    <property type="match status" value="1"/>
</dbReference>
<proteinExistence type="predicted"/>
<dbReference type="GO" id="GO:0005886">
    <property type="term" value="C:plasma membrane"/>
    <property type="evidence" value="ECO:0007669"/>
    <property type="project" value="TreeGrafter"/>
</dbReference>
<dbReference type="CDD" id="cd01949">
    <property type="entry name" value="GGDEF"/>
    <property type="match status" value="1"/>
</dbReference>
<dbReference type="PROSITE" id="PS50887">
    <property type="entry name" value="GGDEF"/>
    <property type="match status" value="1"/>
</dbReference>
<feature type="domain" description="Response regulatory" evidence="4">
    <location>
        <begin position="1"/>
        <end position="65"/>
    </location>
</feature>